<dbReference type="KEGG" id="xdo:XDD1_0771"/>
<dbReference type="HOGENOM" id="CLU_3425033_0_0_6"/>
<organism evidence="1 2">
    <name type="scientific">Xenorhabdus doucetiae</name>
    <dbReference type="NCBI Taxonomy" id="351671"/>
    <lineage>
        <taxon>Bacteria</taxon>
        <taxon>Pseudomonadati</taxon>
        <taxon>Pseudomonadota</taxon>
        <taxon>Gammaproteobacteria</taxon>
        <taxon>Enterobacterales</taxon>
        <taxon>Morganellaceae</taxon>
        <taxon>Xenorhabdus</taxon>
    </lineage>
</organism>
<evidence type="ECO:0000313" key="2">
    <source>
        <dbReference type="Proteomes" id="UP000032721"/>
    </source>
</evidence>
<dbReference type="AlphaFoldDB" id="A0A068QNW3"/>
<dbReference type="Proteomes" id="UP000032721">
    <property type="component" value="Chromosome"/>
</dbReference>
<proteinExistence type="predicted"/>
<gene>
    <name evidence="1" type="ORF">XDD1_0771</name>
</gene>
<sequence length="22" mass="2474">MSCSYKLVELMLDAKYHSGKIG</sequence>
<reference evidence="1 2" key="1">
    <citation type="submission" date="2013-07" db="EMBL/GenBank/DDBJ databases">
        <authorList>
            <person name="Genoscope - CEA"/>
        </authorList>
    </citation>
    <scope>NUCLEOTIDE SEQUENCE [LARGE SCALE GENOMIC DNA]</scope>
    <source>
        <strain evidence="2">FRM16 / DSM 17909</strain>
    </source>
</reference>
<accession>A0A068QNW3</accession>
<dbReference type="STRING" id="351671.XDD1_0771"/>
<dbReference type="EMBL" id="FO704550">
    <property type="protein sequence ID" value="CDG16474.1"/>
    <property type="molecule type" value="Genomic_DNA"/>
</dbReference>
<protein>
    <submittedName>
        <fullName evidence="1">Uncharacterized protein</fullName>
    </submittedName>
</protein>
<evidence type="ECO:0000313" key="1">
    <source>
        <dbReference type="EMBL" id="CDG16474.1"/>
    </source>
</evidence>
<name>A0A068QNW3_9GAMM</name>